<dbReference type="GO" id="GO:0044281">
    <property type="term" value="P:small molecule metabolic process"/>
    <property type="evidence" value="ECO:0007669"/>
    <property type="project" value="UniProtKB-ARBA"/>
</dbReference>
<dbReference type="SUPFAM" id="SSF56529">
    <property type="entry name" value="FAH"/>
    <property type="match status" value="1"/>
</dbReference>
<reference evidence="4 5" key="1">
    <citation type="submission" date="2015-07" db="EMBL/GenBank/DDBJ databases">
        <title>Genome sequencing of Kibdelosporangium phytohabitans.</title>
        <authorList>
            <person name="Qin S."/>
            <person name="Xing K."/>
        </authorList>
    </citation>
    <scope>NUCLEOTIDE SEQUENCE [LARGE SCALE GENOMIC DNA]</scope>
    <source>
        <strain evidence="4 5">KLBMP1111</strain>
    </source>
</reference>
<dbReference type="KEGG" id="kphy:AOZ06_28995"/>
<evidence type="ECO:0000313" key="5">
    <source>
        <dbReference type="Proteomes" id="UP000063699"/>
    </source>
</evidence>
<evidence type="ECO:0000313" key="4">
    <source>
        <dbReference type="EMBL" id="ALG10391.1"/>
    </source>
</evidence>
<dbReference type="OrthoDB" id="9805307at2"/>
<name>A0A0N7F443_9PSEU</name>
<keyword evidence="2" id="KW-0479">Metal-binding</keyword>
<evidence type="ECO:0000256" key="1">
    <source>
        <dbReference type="ARBA" id="ARBA00010211"/>
    </source>
</evidence>
<gene>
    <name evidence="4" type="ORF">AOZ06_28995</name>
</gene>
<evidence type="ECO:0000256" key="2">
    <source>
        <dbReference type="ARBA" id="ARBA00022723"/>
    </source>
</evidence>
<accession>A0A0N7F443</accession>
<dbReference type="PANTHER" id="PTHR42796:SF4">
    <property type="entry name" value="FUMARYLACETOACETATE HYDROLASE DOMAIN-CONTAINING PROTEIN 2A"/>
    <property type="match status" value="1"/>
</dbReference>
<evidence type="ECO:0000259" key="3">
    <source>
        <dbReference type="Pfam" id="PF01557"/>
    </source>
</evidence>
<dbReference type="InterPro" id="IPR051121">
    <property type="entry name" value="FAH"/>
</dbReference>
<dbReference type="AlphaFoldDB" id="A0A0N7F443"/>
<dbReference type="PANTHER" id="PTHR42796">
    <property type="entry name" value="FUMARYLACETOACETATE HYDROLASE DOMAIN-CONTAINING PROTEIN 2A-RELATED"/>
    <property type="match status" value="1"/>
</dbReference>
<dbReference type="InterPro" id="IPR011234">
    <property type="entry name" value="Fumarylacetoacetase-like_C"/>
</dbReference>
<dbReference type="RefSeq" id="WP_054292294.1">
    <property type="nucleotide sequence ID" value="NZ_CP012752.1"/>
</dbReference>
<sequence length="283" mass="29884">MTFGLCTIDTGPAVLSQHGVAPLVRLGVTTPTVRATLSDWDTLCDLLEDADRSGKLAKLSTPDTDVTFLPPLADPPAIYCAGANYHDHAREMGTDPPQATFHFLVSPASLTGHRSTVHRPEGCQRLDWEVELAIVIGRPASAIHPAAAADHIAGYTVANDLSARDHVRASGLGIDWLRHKSYAGFTPLGPAIVPRRLVPDATDLELTLTVNGQVKQHSNTNQMISGVGDQVAALSRIAPLRPGDVVLTGTPAGTAAAHGHYLHPGDVVVAEITGIGRLENRIA</sequence>
<keyword evidence="5" id="KW-1185">Reference proteome</keyword>
<feature type="domain" description="Fumarylacetoacetase-like C-terminal" evidence="3">
    <location>
        <begin position="78"/>
        <end position="282"/>
    </location>
</feature>
<dbReference type="Gene3D" id="3.90.850.10">
    <property type="entry name" value="Fumarylacetoacetase-like, C-terminal domain"/>
    <property type="match status" value="1"/>
</dbReference>
<proteinExistence type="inferred from homology"/>
<dbReference type="EMBL" id="CP012752">
    <property type="protein sequence ID" value="ALG10391.1"/>
    <property type="molecule type" value="Genomic_DNA"/>
</dbReference>
<dbReference type="InterPro" id="IPR036663">
    <property type="entry name" value="Fumarylacetoacetase_C_sf"/>
</dbReference>
<dbReference type="STRING" id="860235.AOZ06_28995"/>
<organism evidence="4 5">
    <name type="scientific">Kibdelosporangium phytohabitans</name>
    <dbReference type="NCBI Taxonomy" id="860235"/>
    <lineage>
        <taxon>Bacteria</taxon>
        <taxon>Bacillati</taxon>
        <taxon>Actinomycetota</taxon>
        <taxon>Actinomycetes</taxon>
        <taxon>Pseudonocardiales</taxon>
        <taxon>Pseudonocardiaceae</taxon>
        <taxon>Kibdelosporangium</taxon>
    </lineage>
</organism>
<protein>
    <recommendedName>
        <fullName evidence="3">Fumarylacetoacetase-like C-terminal domain-containing protein</fullName>
    </recommendedName>
</protein>
<dbReference type="GO" id="GO:0003824">
    <property type="term" value="F:catalytic activity"/>
    <property type="evidence" value="ECO:0007669"/>
    <property type="project" value="InterPro"/>
</dbReference>
<dbReference type="Proteomes" id="UP000063699">
    <property type="component" value="Chromosome"/>
</dbReference>
<dbReference type="GO" id="GO:0046872">
    <property type="term" value="F:metal ion binding"/>
    <property type="evidence" value="ECO:0007669"/>
    <property type="project" value="UniProtKB-KW"/>
</dbReference>
<dbReference type="Pfam" id="PF01557">
    <property type="entry name" value="FAA_hydrolase"/>
    <property type="match status" value="1"/>
</dbReference>
<comment type="similarity">
    <text evidence="1">Belongs to the FAH family.</text>
</comment>